<comment type="caution">
    <text evidence="1">The sequence shown here is derived from an EMBL/GenBank/DDBJ whole genome shotgun (WGS) entry which is preliminary data.</text>
</comment>
<dbReference type="NCBIfam" id="NF047509">
    <property type="entry name" value="Rv3131_FMN_oxido"/>
    <property type="match status" value="1"/>
</dbReference>
<reference evidence="2" key="1">
    <citation type="journal article" date="2019" name="Int. J. Syst. Evol. Microbiol.">
        <title>The Global Catalogue of Microorganisms (GCM) 10K type strain sequencing project: providing services to taxonomists for standard genome sequencing and annotation.</title>
        <authorList>
            <consortium name="The Broad Institute Genomics Platform"/>
            <consortium name="The Broad Institute Genome Sequencing Center for Infectious Disease"/>
            <person name="Wu L."/>
            <person name="Ma J."/>
        </authorList>
    </citation>
    <scope>NUCLEOTIDE SEQUENCE [LARGE SCALE GENOMIC DNA]</scope>
    <source>
        <strain evidence="2">KCTC 32255</strain>
    </source>
</reference>
<evidence type="ECO:0000313" key="1">
    <source>
        <dbReference type="EMBL" id="MFC6867659.1"/>
    </source>
</evidence>
<dbReference type="RefSeq" id="WP_345401245.1">
    <property type="nucleotide sequence ID" value="NZ_BAABLA010000104.1"/>
</dbReference>
<accession>A0ABW2C0N2</accession>
<gene>
    <name evidence="1" type="ORF">ACFQGD_10905</name>
</gene>
<dbReference type="Proteomes" id="UP001596337">
    <property type="component" value="Unassembled WGS sequence"/>
</dbReference>
<protein>
    <submittedName>
        <fullName evidence="1">Acg family FMN-binding oxidoreductase</fullName>
    </submittedName>
</protein>
<dbReference type="EMBL" id="JBHSXX010000001">
    <property type="protein sequence ID" value="MFC6867659.1"/>
    <property type="molecule type" value="Genomic_DNA"/>
</dbReference>
<name>A0ABW2C0N2_9PSEU</name>
<keyword evidence="2" id="KW-1185">Reference proteome</keyword>
<organism evidence="1 2">
    <name type="scientific">Haloechinothrix salitolerans</name>
    <dbReference type="NCBI Taxonomy" id="926830"/>
    <lineage>
        <taxon>Bacteria</taxon>
        <taxon>Bacillati</taxon>
        <taxon>Actinomycetota</taxon>
        <taxon>Actinomycetes</taxon>
        <taxon>Pseudonocardiales</taxon>
        <taxon>Pseudonocardiaceae</taxon>
        <taxon>Haloechinothrix</taxon>
    </lineage>
</organism>
<proteinExistence type="predicted"/>
<dbReference type="InterPro" id="IPR000415">
    <property type="entry name" value="Nitroreductase-like"/>
</dbReference>
<evidence type="ECO:0000313" key="2">
    <source>
        <dbReference type="Proteomes" id="UP001596337"/>
    </source>
</evidence>
<dbReference type="SUPFAM" id="SSF55469">
    <property type="entry name" value="FMN-dependent nitroreductase-like"/>
    <property type="match status" value="2"/>
</dbReference>
<dbReference type="Gene3D" id="3.40.109.10">
    <property type="entry name" value="NADH Oxidase"/>
    <property type="match status" value="1"/>
</dbReference>
<sequence>MTTAQQAIDMALEAAVRAPSPFNAQPWLFEVDGATISLWLDRDRVLTVADPEAREARLACGAALCNLRVALRARNRVGLTRLLPDPAERDLLATVRVAGERKASDVDQQLADAITKRHTNRHPFLERSVLPDARAKLAAAARTEGAELVFVDASERYDTLVRLIRDAERAMENDGAYQHEIKRWLGGPAGRRDGIPTDAVGPTPLSGQLLELRKYYRPNPLPPRLFEQQPLLVAVTTVGSGPRFDVVAGAGMQRTLLAGCTLGLSASFLSQPFEVAETRRELVAEFRDAGEVHTLLRIGYGYPVGPTPRRPVADVMAPPE</sequence>